<dbReference type="RefSeq" id="WP_077805699.1">
    <property type="nucleotide sequence ID" value="NZ_BJXS01000010.1"/>
</dbReference>
<evidence type="ECO:0000313" key="7">
    <source>
        <dbReference type="Proteomes" id="UP000188604"/>
    </source>
</evidence>
<dbReference type="InterPro" id="IPR017847">
    <property type="entry name" value="T6SS_RhsGE_Vgr_subset"/>
</dbReference>
<dbReference type="GO" id="GO:0005576">
    <property type="term" value="C:extracellular region"/>
    <property type="evidence" value="ECO:0007669"/>
    <property type="project" value="UniProtKB-SubCell"/>
</dbReference>
<accession>A0A1U9KLR7</accession>
<dbReference type="Pfam" id="PF04717">
    <property type="entry name" value="Phage_base_V"/>
    <property type="match status" value="1"/>
</dbReference>
<dbReference type="Pfam" id="PF05954">
    <property type="entry name" value="Phage_GPD"/>
    <property type="match status" value="1"/>
</dbReference>
<evidence type="ECO:0000259" key="5">
    <source>
        <dbReference type="Pfam" id="PF22178"/>
    </source>
</evidence>
<dbReference type="KEGG" id="nch:A0U93_00845"/>
<sequence length="600" mass="66723">MGGELQNLLLLTSPLGDDTKPYQEGSLHAIGLHATEQLSAPYLIGLDVVSTEKQIAPDSLLHKPVTVTIRRKDGIDRYFNGLVRHVSSSGVEHRGRWEYHLDVVPSLWFLSQTSDCRIFQKKTAVEILRQLFADHAVQPVDFRVTGSQPVREYTTQYNESDLAFCQRIMQESGLFYYFVHEKSQHTLVVTNTNQGFRTMADPVHRVMMQGDNVDIISEWRTAKMVSPGVAVHQDYDPTRPLSPVTGQTVADDAGPGSGQRRHFVWPAMTTENDVARDRTRYALEASAASAGLTSGLCHDPHFCAGFRFQIENNPASGGNEYVVQAAQHVARDESWLGGTAPSTYHVMFSAFASSLPWREPLTISRPSMPGIYSAIVLGEGGEEIHVDRLGRIKVRLLFDHRRDTVAGMATWVRVMHPWAGNKWGWQHLPRVGTEVGVSFMSGDCDNPVVMGCFYHEQYQPVFSLPAEKTKMGFRSRSTMGGGTADFNELSFDDKLGQEMFFLHAQRDHRVEVERDHASEVGRDRTTVVERDETLNSRTGDIRVQADSKTVTVQAAEEIRLICGASSITLSPAGVTIRSPKVSVEGEAEVTIEGGIVRIQP</sequence>
<proteinExistence type="inferred from homology"/>
<dbReference type="Gene3D" id="3.55.50.10">
    <property type="entry name" value="Baseplate protein-like domains"/>
    <property type="match status" value="1"/>
</dbReference>
<dbReference type="InterPro" id="IPR006533">
    <property type="entry name" value="T6SS_Vgr_RhsGE"/>
</dbReference>
<dbReference type="OrthoDB" id="9762420at2"/>
<dbReference type="EMBL" id="CP014691">
    <property type="protein sequence ID" value="AQS86736.1"/>
    <property type="molecule type" value="Genomic_DNA"/>
</dbReference>
<gene>
    <name evidence="6" type="ORF">A0U93_00845</name>
</gene>
<dbReference type="InterPro" id="IPR037026">
    <property type="entry name" value="Vgr_OB-fold_dom_sf"/>
</dbReference>
<dbReference type="STRING" id="320497.A0U93_00845"/>
<evidence type="ECO:0000313" key="6">
    <source>
        <dbReference type="EMBL" id="AQS86736.1"/>
    </source>
</evidence>
<evidence type="ECO:0000256" key="2">
    <source>
        <dbReference type="ARBA" id="ARBA00005558"/>
    </source>
</evidence>
<dbReference type="Gene3D" id="4.10.220.110">
    <property type="match status" value="1"/>
</dbReference>
<protein>
    <submittedName>
        <fullName evidence="6">Uncharacterized protein</fullName>
    </submittedName>
</protein>
<comment type="subcellular location">
    <subcellularLocation>
        <location evidence="1">Secreted</location>
    </subcellularLocation>
</comment>
<evidence type="ECO:0000256" key="1">
    <source>
        <dbReference type="ARBA" id="ARBA00004613"/>
    </source>
</evidence>
<comment type="similarity">
    <text evidence="2">Belongs to the VgrG protein family.</text>
</comment>
<feature type="domain" description="Gp5/Type VI secretion system Vgr C-terminal trimerisation" evidence="5">
    <location>
        <begin position="471"/>
        <end position="557"/>
    </location>
</feature>
<dbReference type="NCBIfam" id="TIGR01646">
    <property type="entry name" value="vgr_GE"/>
    <property type="match status" value="1"/>
</dbReference>
<dbReference type="InterPro" id="IPR050708">
    <property type="entry name" value="T6SS_VgrG/RHS"/>
</dbReference>
<dbReference type="NCBIfam" id="TIGR03361">
    <property type="entry name" value="VI_Rhs_Vgr"/>
    <property type="match status" value="1"/>
</dbReference>
<keyword evidence="3" id="KW-0964">Secreted</keyword>
<dbReference type="Pfam" id="PF22178">
    <property type="entry name" value="Gp5_trimer_C"/>
    <property type="match status" value="1"/>
</dbReference>
<feature type="domain" description="Gp5/Type VI secretion system Vgr protein OB-fold" evidence="4">
    <location>
        <begin position="387"/>
        <end position="454"/>
    </location>
</feature>
<dbReference type="InterPro" id="IPR006531">
    <property type="entry name" value="Gp5/Vgr_OB"/>
</dbReference>
<evidence type="ECO:0000259" key="4">
    <source>
        <dbReference type="Pfam" id="PF04717"/>
    </source>
</evidence>
<dbReference type="Proteomes" id="UP000188604">
    <property type="component" value="Chromosome"/>
</dbReference>
<evidence type="ECO:0000256" key="3">
    <source>
        <dbReference type="ARBA" id="ARBA00022525"/>
    </source>
</evidence>
<name>A0A1U9KLR7_9PROT</name>
<dbReference type="SUPFAM" id="SSF69255">
    <property type="entry name" value="gp5 N-terminal domain-like"/>
    <property type="match status" value="1"/>
</dbReference>
<organism evidence="6 7">
    <name type="scientific">Neoasaia chiangmaiensis</name>
    <dbReference type="NCBI Taxonomy" id="320497"/>
    <lineage>
        <taxon>Bacteria</taxon>
        <taxon>Pseudomonadati</taxon>
        <taxon>Pseudomonadota</taxon>
        <taxon>Alphaproteobacteria</taxon>
        <taxon>Acetobacterales</taxon>
        <taxon>Acetobacteraceae</taxon>
        <taxon>Neoasaia</taxon>
    </lineage>
</organism>
<dbReference type="PANTHER" id="PTHR32305">
    <property type="match status" value="1"/>
</dbReference>
<dbReference type="Gene3D" id="2.40.50.230">
    <property type="entry name" value="Gp5 N-terminal domain"/>
    <property type="match status" value="1"/>
</dbReference>
<reference evidence="6 7" key="1">
    <citation type="submission" date="2016-03" db="EMBL/GenBank/DDBJ databases">
        <title>Acetic acid bacteria sequencing.</title>
        <authorList>
            <person name="Brandt J."/>
            <person name="Jakob F."/>
            <person name="Vogel R.F."/>
        </authorList>
    </citation>
    <scope>NUCLEOTIDE SEQUENCE [LARGE SCALE GENOMIC DNA]</scope>
    <source>
        <strain evidence="6 7">NBRC 101099</strain>
    </source>
</reference>
<dbReference type="InterPro" id="IPR054030">
    <property type="entry name" value="Gp5_Vgr_C"/>
</dbReference>
<dbReference type="SUPFAM" id="SSF69279">
    <property type="entry name" value="Phage tail proteins"/>
    <property type="match status" value="2"/>
</dbReference>
<dbReference type="AlphaFoldDB" id="A0A1U9KLR7"/>
<dbReference type="SUPFAM" id="SSF69349">
    <property type="entry name" value="Phage fibre proteins"/>
    <property type="match status" value="1"/>
</dbReference>
<dbReference type="PANTHER" id="PTHR32305:SF15">
    <property type="entry name" value="PROTEIN RHSA-RELATED"/>
    <property type="match status" value="1"/>
</dbReference>
<dbReference type="Gene3D" id="2.30.110.50">
    <property type="match status" value="1"/>
</dbReference>
<keyword evidence="7" id="KW-1185">Reference proteome</keyword>